<feature type="transmembrane region" description="Helical" evidence="1">
    <location>
        <begin position="26"/>
        <end position="45"/>
    </location>
</feature>
<protein>
    <submittedName>
        <fullName evidence="2">Uncharacterized protein</fullName>
    </submittedName>
</protein>
<keyword evidence="1" id="KW-0812">Transmembrane</keyword>
<sequence length="111" mass="12340">MGKTATGRAEEDVEAAWAAAPQQEAWVAWLVPAFALANTIAFAYTMYVNDCPSSHRLLLGPLQLLLFLSFFFFFLFHLRLPLPARPLRLRALLRQPSPGPLPPHARQIGSA</sequence>
<evidence type="ECO:0000256" key="1">
    <source>
        <dbReference type="SAM" id="Phobius"/>
    </source>
</evidence>
<dbReference type="AlphaFoldDB" id="A0A6V7P0F7"/>
<dbReference type="EMBL" id="LR862143">
    <property type="protein sequence ID" value="CAD1824315.1"/>
    <property type="molecule type" value="Genomic_DNA"/>
</dbReference>
<feature type="transmembrane region" description="Helical" evidence="1">
    <location>
        <begin position="57"/>
        <end position="78"/>
    </location>
</feature>
<name>A0A6V7P0F7_ANACO</name>
<keyword evidence="1" id="KW-0472">Membrane</keyword>
<reference evidence="2" key="1">
    <citation type="submission" date="2020-07" db="EMBL/GenBank/DDBJ databases">
        <authorList>
            <person name="Lin J."/>
        </authorList>
    </citation>
    <scope>NUCLEOTIDE SEQUENCE</scope>
</reference>
<evidence type="ECO:0000313" key="2">
    <source>
        <dbReference type="EMBL" id="CAD1824315.1"/>
    </source>
</evidence>
<gene>
    <name evidence="2" type="ORF">CB5_LOCUS7526</name>
</gene>
<proteinExistence type="predicted"/>
<keyword evidence="1" id="KW-1133">Transmembrane helix</keyword>
<accession>A0A6V7P0F7</accession>
<organism evidence="2">
    <name type="scientific">Ananas comosus var. bracteatus</name>
    <name type="common">red pineapple</name>
    <dbReference type="NCBI Taxonomy" id="296719"/>
    <lineage>
        <taxon>Eukaryota</taxon>
        <taxon>Viridiplantae</taxon>
        <taxon>Streptophyta</taxon>
        <taxon>Embryophyta</taxon>
        <taxon>Tracheophyta</taxon>
        <taxon>Spermatophyta</taxon>
        <taxon>Magnoliopsida</taxon>
        <taxon>Liliopsida</taxon>
        <taxon>Poales</taxon>
        <taxon>Bromeliaceae</taxon>
        <taxon>Bromelioideae</taxon>
        <taxon>Ananas</taxon>
    </lineage>
</organism>